<evidence type="ECO:0000313" key="2">
    <source>
        <dbReference type="EMBL" id="MBB5015610.1"/>
    </source>
</evidence>
<name>A0A7W7Y051_9GAMM</name>
<feature type="signal peptide" evidence="1">
    <location>
        <begin position="1"/>
        <end position="21"/>
    </location>
</feature>
<dbReference type="Gene3D" id="2.60.40.1890">
    <property type="entry name" value="PCu(A)C copper chaperone"/>
    <property type="match status" value="1"/>
</dbReference>
<dbReference type="InterPro" id="IPR007410">
    <property type="entry name" value="LpqE-like"/>
</dbReference>
<sequence length="154" mass="16209">MKRLLISLGVVLFAACSAASADVVVDSAWVRAAPPGATMLAGYATLRNSGSEAVSVIGIDSNAFESVEMHRTEEVDGVSRMRPVAAIEIPPGGEAVLEPGGLHLMLIQPRQPLAEGDTVILRLRLTDGRTVDAAFPVQRNAGEDPHAGHGHHHH</sequence>
<dbReference type="SUPFAM" id="SSF110087">
    <property type="entry name" value="DR1885-like metal-binding protein"/>
    <property type="match status" value="1"/>
</dbReference>
<keyword evidence="3" id="KW-1185">Reference proteome</keyword>
<accession>A0A7W7Y051</accession>
<comment type="caution">
    <text evidence="2">The sequence shown here is derived from an EMBL/GenBank/DDBJ whole genome shotgun (WGS) entry which is preliminary data.</text>
</comment>
<organism evidence="2 3">
    <name type="scientific">Rehaibacterium terrae</name>
    <dbReference type="NCBI Taxonomy" id="1341696"/>
    <lineage>
        <taxon>Bacteria</taxon>
        <taxon>Pseudomonadati</taxon>
        <taxon>Pseudomonadota</taxon>
        <taxon>Gammaproteobacteria</taxon>
        <taxon>Lysobacterales</taxon>
        <taxon>Lysobacteraceae</taxon>
        <taxon>Rehaibacterium</taxon>
    </lineage>
</organism>
<dbReference type="Pfam" id="PF04314">
    <property type="entry name" value="PCuAC"/>
    <property type="match status" value="1"/>
</dbReference>
<keyword evidence="1" id="KW-0732">Signal</keyword>
<reference evidence="2 3" key="1">
    <citation type="submission" date="2020-08" db="EMBL/GenBank/DDBJ databases">
        <title>Genomic Encyclopedia of Type Strains, Phase IV (KMG-IV): sequencing the most valuable type-strain genomes for metagenomic binning, comparative biology and taxonomic classification.</title>
        <authorList>
            <person name="Goeker M."/>
        </authorList>
    </citation>
    <scope>NUCLEOTIDE SEQUENCE [LARGE SCALE GENOMIC DNA]</scope>
    <source>
        <strain evidence="2 3">DSM 25897</strain>
    </source>
</reference>
<gene>
    <name evidence="2" type="ORF">HNQ58_001514</name>
</gene>
<protein>
    <recommendedName>
        <fullName evidence="4">Copper chaperone PCu(A)C</fullName>
    </recommendedName>
</protein>
<proteinExistence type="predicted"/>
<dbReference type="InterPro" id="IPR036182">
    <property type="entry name" value="PCuAC_sf"/>
</dbReference>
<dbReference type="PANTHER" id="PTHR36302">
    <property type="entry name" value="BLR7088 PROTEIN"/>
    <property type="match status" value="1"/>
</dbReference>
<dbReference type="InterPro" id="IPR058248">
    <property type="entry name" value="Lxx211020-like"/>
</dbReference>
<dbReference type="AlphaFoldDB" id="A0A7W7Y051"/>
<evidence type="ECO:0000313" key="3">
    <source>
        <dbReference type="Proteomes" id="UP000519004"/>
    </source>
</evidence>
<dbReference type="PROSITE" id="PS51257">
    <property type="entry name" value="PROKAR_LIPOPROTEIN"/>
    <property type="match status" value="1"/>
</dbReference>
<evidence type="ECO:0000256" key="1">
    <source>
        <dbReference type="SAM" id="SignalP"/>
    </source>
</evidence>
<evidence type="ECO:0008006" key="4">
    <source>
        <dbReference type="Google" id="ProtNLM"/>
    </source>
</evidence>
<dbReference type="Proteomes" id="UP000519004">
    <property type="component" value="Unassembled WGS sequence"/>
</dbReference>
<dbReference type="PANTHER" id="PTHR36302:SF1">
    <property type="entry name" value="COPPER CHAPERONE PCU(A)C"/>
    <property type="match status" value="1"/>
</dbReference>
<feature type="chain" id="PRO_5030508576" description="Copper chaperone PCu(A)C" evidence="1">
    <location>
        <begin position="22"/>
        <end position="154"/>
    </location>
</feature>
<dbReference type="EMBL" id="JACHHX010000009">
    <property type="protein sequence ID" value="MBB5015610.1"/>
    <property type="molecule type" value="Genomic_DNA"/>
</dbReference>
<dbReference type="RefSeq" id="WP_183948293.1">
    <property type="nucleotide sequence ID" value="NZ_JACHHX010000009.1"/>
</dbReference>